<organism evidence="3 4">
    <name type="scientific">Bacillus rhizoplanae</name>
    <dbReference type="NCBI Taxonomy" id="2880966"/>
    <lineage>
        <taxon>Bacteria</taxon>
        <taxon>Bacillati</taxon>
        <taxon>Bacillota</taxon>
        <taxon>Bacilli</taxon>
        <taxon>Bacillales</taxon>
        <taxon>Bacillaceae</taxon>
        <taxon>Bacillus</taxon>
    </lineage>
</organism>
<protein>
    <recommendedName>
        <fullName evidence="2">HNH nuclease domain-containing protein</fullName>
    </recommendedName>
</protein>
<dbReference type="InterPro" id="IPR002711">
    <property type="entry name" value="HNH"/>
</dbReference>
<dbReference type="NCBIfam" id="NF040563">
    <property type="entry name" value="guided_IscB"/>
    <property type="match status" value="1"/>
</dbReference>
<dbReference type="EMBL" id="CAKJTI010000001">
    <property type="protein sequence ID" value="CAG9610836.1"/>
    <property type="molecule type" value="Genomic_DNA"/>
</dbReference>
<dbReference type="Pfam" id="PF01844">
    <property type="entry name" value="HNH"/>
    <property type="match status" value="1"/>
</dbReference>
<dbReference type="CDD" id="cd00085">
    <property type="entry name" value="HNHc"/>
    <property type="match status" value="1"/>
</dbReference>
<dbReference type="InterPro" id="IPR003615">
    <property type="entry name" value="HNH_nuc"/>
</dbReference>
<dbReference type="SMART" id="SM00507">
    <property type="entry name" value="HNHc"/>
    <property type="match status" value="1"/>
</dbReference>
<reference evidence="3 4" key="1">
    <citation type="submission" date="2021-10" db="EMBL/GenBank/DDBJ databases">
        <authorList>
            <person name="Criscuolo A."/>
        </authorList>
    </citation>
    <scope>NUCLEOTIDE SEQUENCE [LARGE SCALE GENOMIC DNA]</scope>
    <source>
        <strain evidence="4">CIP 111899</strain>
    </source>
</reference>
<comment type="caution">
    <text evidence="3">The sequence shown here is derived from an EMBL/GenBank/DDBJ whole genome shotgun (WGS) entry which is preliminary data.</text>
</comment>
<accession>A0ABM8Y555</accession>
<evidence type="ECO:0000313" key="4">
    <source>
        <dbReference type="Proteomes" id="UP000789423"/>
    </source>
</evidence>
<name>A0ABM8Y555_9BACI</name>
<sequence>MRVFVKNLRGEPLMPCSPRKARLLLKQGKAKIVKYTPFTIQLLYATGETIQFVTIGVDSGAKHIGIAITTEDKVLTIGTIELRQDVKENLTLRATLRRGRRQRKTRYRKARFLNRKKKEGWLPPSVQSRVDNQIHWIEIFRSLLPSPKVIVKVGKFDAQKLKNPDIQGIEYQQGDAFGFWNTRYYVFARDQYTCQICKKKGGILHTHHIIERCSGGSDMADNLVTVHDECHQKFHQGKIKHSFKKPKQYKETAFMNILRLQIMNRLDCDITYGSYTTPKRKELGLSKTHVNDAIAITHSTQLQEYDQSGEFRIKQFRKKKRSLHEATARKGRETKNTSAKRNKKNTPHIDGIYLGDKVKVLGQVGFVTGFTGKMVYVQDIHGQYIQNPSKSYKQVKMPDMERIHHTNNWQFLQIS</sequence>
<dbReference type="Gene3D" id="1.10.30.50">
    <property type="match status" value="1"/>
</dbReference>
<dbReference type="InterPro" id="IPR047693">
    <property type="entry name" value="RNA-guided_IscB-like"/>
</dbReference>
<evidence type="ECO:0000313" key="3">
    <source>
        <dbReference type="EMBL" id="CAG9610836.1"/>
    </source>
</evidence>
<feature type="compositionally biased region" description="Basic and acidic residues" evidence="1">
    <location>
        <begin position="323"/>
        <end position="335"/>
    </location>
</feature>
<gene>
    <name evidence="3" type="ORF">BACCIP111899_00008</name>
</gene>
<keyword evidence="4" id="KW-1185">Reference proteome</keyword>
<dbReference type="RefSeq" id="WP_230573205.1">
    <property type="nucleotide sequence ID" value="NZ_CAKJTI010000001.1"/>
</dbReference>
<dbReference type="Pfam" id="PF14239">
    <property type="entry name" value="RRXRR"/>
    <property type="match status" value="1"/>
</dbReference>
<dbReference type="Proteomes" id="UP000789423">
    <property type="component" value="Unassembled WGS sequence"/>
</dbReference>
<evidence type="ECO:0000256" key="1">
    <source>
        <dbReference type="SAM" id="MobiDB-lite"/>
    </source>
</evidence>
<dbReference type="InterPro" id="IPR025938">
    <property type="entry name" value="RRXRR_dom"/>
</dbReference>
<feature type="region of interest" description="Disordered" evidence="1">
    <location>
        <begin position="319"/>
        <end position="348"/>
    </location>
</feature>
<feature type="domain" description="HNH nuclease" evidence="2">
    <location>
        <begin position="181"/>
        <end position="232"/>
    </location>
</feature>
<proteinExistence type="predicted"/>
<evidence type="ECO:0000259" key="2">
    <source>
        <dbReference type="SMART" id="SM00507"/>
    </source>
</evidence>